<dbReference type="PANTHER" id="PTHR43190:SF3">
    <property type="entry name" value="N-ACETYL-D-GLUCOSAMINE KINASE"/>
    <property type="match status" value="1"/>
</dbReference>
<dbReference type="Gene3D" id="3.30.420.40">
    <property type="match status" value="2"/>
</dbReference>
<gene>
    <name evidence="2" type="ORF">OS242_02390</name>
</gene>
<feature type="domain" description="ATPase BadF/BadG/BcrA/BcrD type" evidence="1">
    <location>
        <begin position="5"/>
        <end position="297"/>
    </location>
</feature>
<sequence length="320" mass="33980">MRAYVGIDGGGSKTRALVATETGVLIADLLADGCNVNRYGWERSQHVLDQLFEQIRAALPADTAVAAIYLGLAGIDREPDRRRMTEWASSRWTDCAVRVEHDGMPALAAGSGGRPGIVLISGTGSVAFGIDPSGRQDRAGGWGYLIGDEGSGYDIGRRALQAVMKSHDGLLPPTRLTALLLARYGVEHPTGLIPVVYSDTFSKERMAEVSRFVFAAVAEGDVVALRLLNGAADELGALVRVLLERLDFGDSLVPVVATGGLFHAGSPLLALVQERLQGQAEVLVSDHPPVAGAWMLARQMIVGRQGAAGGNEWRALFSQL</sequence>
<evidence type="ECO:0000259" key="1">
    <source>
        <dbReference type="Pfam" id="PF01869"/>
    </source>
</evidence>
<dbReference type="PANTHER" id="PTHR43190">
    <property type="entry name" value="N-ACETYL-D-GLUCOSAMINE KINASE"/>
    <property type="match status" value="1"/>
</dbReference>
<dbReference type="GO" id="GO:0016301">
    <property type="term" value="F:kinase activity"/>
    <property type="evidence" value="ECO:0007669"/>
    <property type="project" value="UniProtKB-KW"/>
</dbReference>
<dbReference type="CDD" id="cd24007">
    <property type="entry name" value="ASKHA_NBD_eukNAGK-like"/>
    <property type="match status" value="1"/>
</dbReference>
<keyword evidence="3" id="KW-1185">Reference proteome</keyword>
<name>A0ABT3WZR1_9BACL</name>
<keyword evidence="2" id="KW-0418">Kinase</keyword>
<protein>
    <submittedName>
        <fullName evidence="2">N-acetylglucosamine kinase</fullName>
    </submittedName>
</protein>
<dbReference type="InterPro" id="IPR002731">
    <property type="entry name" value="ATPase_BadF"/>
</dbReference>
<comment type="caution">
    <text evidence="2">The sequence shown here is derived from an EMBL/GenBank/DDBJ whole genome shotgun (WGS) entry which is preliminary data.</text>
</comment>
<dbReference type="Proteomes" id="UP001208017">
    <property type="component" value="Unassembled WGS sequence"/>
</dbReference>
<dbReference type="SUPFAM" id="SSF53067">
    <property type="entry name" value="Actin-like ATPase domain"/>
    <property type="match status" value="2"/>
</dbReference>
<dbReference type="InterPro" id="IPR043129">
    <property type="entry name" value="ATPase_NBD"/>
</dbReference>
<organism evidence="2 3">
    <name type="scientific">Tumebacillus lacus</name>
    <dbReference type="NCBI Taxonomy" id="2995335"/>
    <lineage>
        <taxon>Bacteria</taxon>
        <taxon>Bacillati</taxon>
        <taxon>Bacillota</taxon>
        <taxon>Bacilli</taxon>
        <taxon>Bacillales</taxon>
        <taxon>Alicyclobacillaceae</taxon>
        <taxon>Tumebacillus</taxon>
    </lineage>
</organism>
<dbReference type="RefSeq" id="WP_267150058.1">
    <property type="nucleotide sequence ID" value="NZ_JAPMLT010000001.1"/>
</dbReference>
<evidence type="ECO:0000313" key="2">
    <source>
        <dbReference type="EMBL" id="MCX7568821.1"/>
    </source>
</evidence>
<dbReference type="InterPro" id="IPR052519">
    <property type="entry name" value="Euk-type_GlcNAc_Kinase"/>
</dbReference>
<reference evidence="2 3" key="1">
    <citation type="submission" date="2022-11" db="EMBL/GenBank/DDBJ databases">
        <title>Study of microbial diversity in lake waters.</title>
        <authorList>
            <person name="Zhang J."/>
        </authorList>
    </citation>
    <scope>NUCLEOTIDE SEQUENCE [LARGE SCALE GENOMIC DNA]</scope>
    <source>
        <strain evidence="2 3">DT12</strain>
    </source>
</reference>
<dbReference type="Pfam" id="PF01869">
    <property type="entry name" value="BcrAD_BadFG"/>
    <property type="match status" value="1"/>
</dbReference>
<evidence type="ECO:0000313" key="3">
    <source>
        <dbReference type="Proteomes" id="UP001208017"/>
    </source>
</evidence>
<keyword evidence="2" id="KW-0808">Transferase</keyword>
<accession>A0ABT3WZR1</accession>
<proteinExistence type="predicted"/>
<dbReference type="EMBL" id="JAPMLT010000001">
    <property type="protein sequence ID" value="MCX7568821.1"/>
    <property type="molecule type" value="Genomic_DNA"/>
</dbReference>